<evidence type="ECO:0000313" key="2">
    <source>
        <dbReference type="EMBL" id="RAP36800.1"/>
    </source>
</evidence>
<dbReference type="AlphaFoldDB" id="A0A364LJW0"/>
<evidence type="ECO:0000313" key="3">
    <source>
        <dbReference type="Proteomes" id="UP000249458"/>
    </source>
</evidence>
<keyword evidence="1" id="KW-1133">Transmembrane helix</keyword>
<gene>
    <name evidence="2" type="ORF">B1207_08360</name>
</gene>
<dbReference type="EMBL" id="MVJN01000005">
    <property type="protein sequence ID" value="RAP36800.1"/>
    <property type="molecule type" value="Genomic_DNA"/>
</dbReference>
<accession>A0A364LJW0</accession>
<proteinExistence type="predicted"/>
<dbReference type="RefSeq" id="WP_112219524.1">
    <property type="nucleotide sequence ID" value="NZ_MVJN01000005.1"/>
</dbReference>
<protein>
    <submittedName>
        <fullName evidence="2">Uncharacterized protein</fullName>
    </submittedName>
</protein>
<keyword evidence="1" id="KW-0472">Membrane</keyword>
<feature type="transmembrane region" description="Helical" evidence="1">
    <location>
        <begin position="44"/>
        <end position="64"/>
    </location>
</feature>
<organism evidence="2 3">
    <name type="scientific">Legionella quinlivanii</name>
    <dbReference type="NCBI Taxonomy" id="45073"/>
    <lineage>
        <taxon>Bacteria</taxon>
        <taxon>Pseudomonadati</taxon>
        <taxon>Pseudomonadota</taxon>
        <taxon>Gammaproteobacteria</taxon>
        <taxon>Legionellales</taxon>
        <taxon>Legionellaceae</taxon>
        <taxon>Legionella</taxon>
    </lineage>
</organism>
<keyword evidence="1" id="KW-0812">Transmembrane</keyword>
<sequence length="70" mass="8347">MREITASLRLTAAILFNETRYDMALFKKLRKFYRASAENRIQTHVFLAFLIIPVIGMIALYVWVNLFWLH</sequence>
<evidence type="ECO:0000256" key="1">
    <source>
        <dbReference type="SAM" id="Phobius"/>
    </source>
</evidence>
<name>A0A364LJW0_9GAMM</name>
<reference evidence="2 3" key="1">
    <citation type="submission" date="2017-02" db="EMBL/GenBank/DDBJ databases">
        <title>Legionella quilivanii strain from human: case report and whole genome sequencing analysis.</title>
        <authorList>
            <person name="Lalancette C."/>
            <person name="Leduc J.-M."/>
            <person name="Levesque S."/>
            <person name="Fournier E."/>
            <person name="Saoud J."/>
            <person name="Faucher S.P."/>
            <person name="Bernard K."/>
            <person name="Martineau C."/>
            <person name="Longtin J."/>
        </authorList>
    </citation>
    <scope>NUCLEOTIDE SEQUENCE [LARGE SCALE GENOMIC DNA]</scope>
    <source>
        <strain evidence="2 3">ID143958</strain>
    </source>
</reference>
<dbReference type="Proteomes" id="UP000249458">
    <property type="component" value="Unassembled WGS sequence"/>
</dbReference>
<comment type="caution">
    <text evidence="2">The sequence shown here is derived from an EMBL/GenBank/DDBJ whole genome shotgun (WGS) entry which is preliminary data.</text>
</comment>